<dbReference type="PANTHER" id="PTHR31441:SF2">
    <property type="entry name" value="FOLLICULIN"/>
    <property type="match status" value="1"/>
</dbReference>
<evidence type="ECO:0000256" key="14">
    <source>
        <dbReference type="ARBA" id="ARBA00023242"/>
    </source>
</evidence>
<dbReference type="Pfam" id="PF11704">
    <property type="entry name" value="Folliculin"/>
    <property type="match status" value="1"/>
</dbReference>
<evidence type="ECO:0000256" key="4">
    <source>
        <dbReference type="ARBA" id="ARBA00004300"/>
    </source>
</evidence>
<evidence type="ECO:0000256" key="6">
    <source>
        <dbReference type="ARBA" id="ARBA00004656"/>
    </source>
</evidence>
<protein>
    <recommendedName>
        <fullName evidence="8">Folliculin</fullName>
    </recommendedName>
</protein>
<evidence type="ECO:0000313" key="17">
    <source>
        <dbReference type="EMBL" id="KAK8747182.1"/>
    </source>
</evidence>
<dbReference type="GO" id="GO:0005634">
    <property type="term" value="C:nucleus"/>
    <property type="evidence" value="ECO:0007669"/>
    <property type="project" value="UniProtKB-SubCell"/>
</dbReference>
<dbReference type="PANTHER" id="PTHR31441">
    <property type="entry name" value="FOLLICULIN FAMILY MEMBER"/>
    <property type="match status" value="1"/>
</dbReference>
<keyword evidence="14" id="KW-0539">Nucleus</keyword>
<evidence type="ECO:0000256" key="5">
    <source>
        <dbReference type="ARBA" id="ARBA00004514"/>
    </source>
</evidence>
<keyword evidence="13" id="KW-0458">Lysosome</keyword>
<dbReference type="Gene3D" id="1.10.10.1730">
    <property type="entry name" value="Folliculin"/>
    <property type="match status" value="1"/>
</dbReference>
<evidence type="ECO:0000313" key="18">
    <source>
        <dbReference type="Proteomes" id="UP001445076"/>
    </source>
</evidence>
<dbReference type="GO" id="GO:0005819">
    <property type="term" value="C:spindle"/>
    <property type="evidence" value="ECO:0007669"/>
    <property type="project" value="UniProtKB-SubCell"/>
</dbReference>
<name>A0AAW0XS32_CHEQU</name>
<keyword evidence="18" id="KW-1185">Reference proteome</keyword>
<dbReference type="InterPro" id="IPR021713">
    <property type="entry name" value="Folliculin"/>
</dbReference>
<dbReference type="EMBL" id="JARKIK010000015">
    <property type="protein sequence ID" value="KAK8747182.1"/>
    <property type="molecule type" value="Genomic_DNA"/>
</dbReference>
<evidence type="ECO:0000256" key="9">
    <source>
        <dbReference type="ARBA" id="ARBA00022468"/>
    </source>
</evidence>
<gene>
    <name evidence="17" type="ORF">OTU49_016666</name>
</gene>
<keyword evidence="9" id="KW-0343">GTPase activation</keyword>
<keyword evidence="10" id="KW-0963">Cytoplasm</keyword>
<dbReference type="InterPro" id="IPR037520">
    <property type="entry name" value="Folliculin/SMCR8_longin"/>
</dbReference>
<dbReference type="GO" id="GO:0005765">
    <property type="term" value="C:lysosomal membrane"/>
    <property type="evidence" value="ECO:0007669"/>
    <property type="project" value="UniProtKB-SubCell"/>
</dbReference>
<feature type="domain" description="UDENN FLCN/SMCR8-type" evidence="16">
    <location>
        <begin position="87"/>
        <end position="607"/>
    </location>
</feature>
<evidence type="ECO:0000256" key="12">
    <source>
        <dbReference type="ARBA" id="ARBA00023212"/>
    </source>
</evidence>
<evidence type="ECO:0000256" key="7">
    <source>
        <dbReference type="ARBA" id="ARBA00009987"/>
    </source>
</evidence>
<dbReference type="Pfam" id="PF16692">
    <property type="entry name" value="Folliculin_C"/>
    <property type="match status" value="1"/>
</dbReference>
<dbReference type="InterPro" id="IPR032035">
    <property type="entry name" value="Folliculin_DENN"/>
</dbReference>
<dbReference type="GO" id="GO:0005096">
    <property type="term" value="F:GTPase activator activity"/>
    <property type="evidence" value="ECO:0007669"/>
    <property type="project" value="UniProtKB-KW"/>
</dbReference>
<dbReference type="GO" id="GO:0005829">
    <property type="term" value="C:cytosol"/>
    <property type="evidence" value="ECO:0007669"/>
    <property type="project" value="UniProtKB-SubCell"/>
</dbReference>
<dbReference type="InterPro" id="IPR037521">
    <property type="entry name" value="FLCN/SMCR8_DENN"/>
</dbReference>
<organism evidence="17 18">
    <name type="scientific">Cherax quadricarinatus</name>
    <name type="common">Australian red claw crayfish</name>
    <dbReference type="NCBI Taxonomy" id="27406"/>
    <lineage>
        <taxon>Eukaryota</taxon>
        <taxon>Metazoa</taxon>
        <taxon>Ecdysozoa</taxon>
        <taxon>Arthropoda</taxon>
        <taxon>Crustacea</taxon>
        <taxon>Multicrustacea</taxon>
        <taxon>Malacostraca</taxon>
        <taxon>Eumalacostraca</taxon>
        <taxon>Eucarida</taxon>
        <taxon>Decapoda</taxon>
        <taxon>Pleocyemata</taxon>
        <taxon>Astacidea</taxon>
        <taxon>Parastacoidea</taxon>
        <taxon>Parastacidae</taxon>
        <taxon>Cherax</taxon>
    </lineage>
</organism>
<evidence type="ECO:0000256" key="2">
    <source>
        <dbReference type="ARBA" id="ARBA00004138"/>
    </source>
</evidence>
<dbReference type="GO" id="GO:0000122">
    <property type="term" value="P:negative regulation of transcription by RNA polymerase II"/>
    <property type="evidence" value="ECO:0007669"/>
    <property type="project" value="TreeGrafter"/>
</dbReference>
<comment type="caution">
    <text evidence="17">The sequence shown here is derived from an EMBL/GenBank/DDBJ whole genome shotgun (WGS) entry which is preliminary data.</text>
</comment>
<keyword evidence="11" id="KW-0472">Membrane</keyword>
<dbReference type="GO" id="GO:1904263">
    <property type="term" value="P:positive regulation of TORC1 signaling"/>
    <property type="evidence" value="ECO:0007669"/>
    <property type="project" value="TreeGrafter"/>
</dbReference>
<evidence type="ECO:0000256" key="3">
    <source>
        <dbReference type="ARBA" id="ARBA00004186"/>
    </source>
</evidence>
<comment type="similarity">
    <text evidence="7">Belongs to the folliculin family.</text>
</comment>
<dbReference type="InterPro" id="IPR044886">
    <property type="entry name" value="FLCN_DENN_C_sf"/>
</dbReference>
<evidence type="ECO:0000256" key="8">
    <source>
        <dbReference type="ARBA" id="ARBA00021824"/>
    </source>
</evidence>
<dbReference type="PROSITE" id="PS51834">
    <property type="entry name" value="DENN_FLCN_SMCR8"/>
    <property type="match status" value="1"/>
</dbReference>
<proteinExistence type="inferred from homology"/>
<evidence type="ECO:0000256" key="15">
    <source>
        <dbReference type="ARBA" id="ARBA00023273"/>
    </source>
</evidence>
<evidence type="ECO:0000256" key="11">
    <source>
        <dbReference type="ARBA" id="ARBA00023136"/>
    </source>
</evidence>
<accession>A0AAW0XS32</accession>
<comment type="subcellular location">
    <subcellularLocation>
        <location evidence="2">Cell projection</location>
        <location evidence="2">Cilium</location>
    </subcellularLocation>
    <subcellularLocation>
        <location evidence="4">Cytoplasm</location>
        <location evidence="4">Cytoskeleton</location>
        <location evidence="4">Microtubule organizing center</location>
        <location evidence="4">Centrosome</location>
    </subcellularLocation>
    <subcellularLocation>
        <location evidence="3">Cytoplasm</location>
        <location evidence="3">Cytoskeleton</location>
        <location evidence="3">Spindle</location>
    </subcellularLocation>
    <subcellularLocation>
        <location evidence="5">Cytoplasm</location>
        <location evidence="5">Cytosol</location>
    </subcellularLocation>
    <subcellularLocation>
        <location evidence="6">Lysosome membrane</location>
    </subcellularLocation>
    <subcellularLocation>
        <location evidence="1">Nucleus</location>
    </subcellularLocation>
</comment>
<dbReference type="Proteomes" id="UP001445076">
    <property type="component" value="Unassembled WGS sequence"/>
</dbReference>
<sequence length="607" mass="68465">MNAIVSICHFCELHGPSVVFCTQAFRDLLDLDALTDAGALEILNSRNLEDEEQLKAEETNLWKYGRIHKETYARSKSTSNDTCVACRSFSHIQPGFISNDDSARVSYVSAQYPLQSELYILVREACIRSLSCEVCPGREGPIYFGDESRGHVVSHTFFLRDVQARGFQRWYSILILMKDKMLLLNSWPFIVRHLRQTITHLQENAYKVYQNEESKVSHRSLRSAVFMDNFRKQRVTGQPRSLSELVGEREVWQHLHSSFTWLLKAGGLRLQERLIEGPPVNIYIADGSGTGNGLSVRELYNTLGGSIFHRMMHHLLIGRQVILRGSSTKIISALIHSLQPLLPKHCYKAIQFSPHYIAGTSCNILGLQSLVNIPQAVLETGNLCLIEIISKKENSDIQDTYNKTNLPRTSSVINFNVKNKELETADNIKPGNTEATEAEDIVESIKKFTFKITDEGSLPSRPPQVLNRIESAVCNSTITPSALMIYISTVIYEWINKVKVWIHVQNLKKMSNSHPERIPSPVNYSQSVTRTSPIPILRGSTNSLSRSPVMPAFRSASPGTLNSVPQELTPQDERHQLLAALGSTEWDVPLLEFWAKNFNQISGQEVC</sequence>
<dbReference type="AlphaFoldDB" id="A0AAW0XS32"/>
<evidence type="ECO:0000259" key="16">
    <source>
        <dbReference type="PROSITE" id="PS51834"/>
    </source>
</evidence>
<evidence type="ECO:0000256" key="1">
    <source>
        <dbReference type="ARBA" id="ARBA00004123"/>
    </source>
</evidence>
<evidence type="ECO:0000256" key="13">
    <source>
        <dbReference type="ARBA" id="ARBA00023228"/>
    </source>
</evidence>
<dbReference type="GO" id="GO:0005929">
    <property type="term" value="C:cilium"/>
    <property type="evidence" value="ECO:0007669"/>
    <property type="project" value="UniProtKB-SubCell"/>
</dbReference>
<dbReference type="Gene3D" id="3.40.50.12430">
    <property type="match status" value="1"/>
</dbReference>
<keyword evidence="15" id="KW-0966">Cell projection</keyword>
<evidence type="ECO:0000256" key="10">
    <source>
        <dbReference type="ARBA" id="ARBA00022490"/>
    </source>
</evidence>
<reference evidence="17 18" key="1">
    <citation type="journal article" date="2024" name="BMC Genomics">
        <title>Genome assembly of redclaw crayfish (Cherax quadricarinatus) provides insights into its immune adaptation and hypoxia tolerance.</title>
        <authorList>
            <person name="Liu Z."/>
            <person name="Zheng J."/>
            <person name="Li H."/>
            <person name="Fang K."/>
            <person name="Wang S."/>
            <person name="He J."/>
            <person name="Zhou D."/>
            <person name="Weng S."/>
            <person name="Chi M."/>
            <person name="Gu Z."/>
            <person name="He J."/>
            <person name="Li F."/>
            <person name="Wang M."/>
        </authorList>
    </citation>
    <scope>NUCLEOTIDE SEQUENCE [LARGE SCALE GENOMIC DNA]</scope>
    <source>
        <strain evidence="17">ZL_2023a</strain>
    </source>
</reference>
<dbReference type="GO" id="GO:0005813">
    <property type="term" value="C:centrosome"/>
    <property type="evidence" value="ECO:0007669"/>
    <property type="project" value="UniProtKB-SubCell"/>
</dbReference>
<keyword evidence="12" id="KW-0206">Cytoskeleton</keyword>